<dbReference type="AlphaFoldDB" id="A0A9P4LJP5"/>
<comment type="caution">
    <text evidence="2">The sequence shown here is derived from an EMBL/GenBank/DDBJ whole genome shotgun (WGS) entry which is preliminary data.</text>
</comment>
<dbReference type="Pfam" id="PF00106">
    <property type="entry name" value="adh_short"/>
    <property type="match status" value="1"/>
</dbReference>
<keyword evidence="1" id="KW-0560">Oxidoreductase</keyword>
<dbReference type="InterPro" id="IPR036291">
    <property type="entry name" value="NAD(P)-bd_dom_sf"/>
</dbReference>
<dbReference type="Gene3D" id="3.40.50.720">
    <property type="entry name" value="NAD(P)-binding Rossmann-like Domain"/>
    <property type="match status" value="1"/>
</dbReference>
<dbReference type="PRINTS" id="PR00081">
    <property type="entry name" value="GDHRDH"/>
</dbReference>
<organism evidence="2 3">
    <name type="scientific">Setomelanomma holmii</name>
    <dbReference type="NCBI Taxonomy" id="210430"/>
    <lineage>
        <taxon>Eukaryota</taxon>
        <taxon>Fungi</taxon>
        <taxon>Dikarya</taxon>
        <taxon>Ascomycota</taxon>
        <taxon>Pezizomycotina</taxon>
        <taxon>Dothideomycetes</taxon>
        <taxon>Pleosporomycetidae</taxon>
        <taxon>Pleosporales</taxon>
        <taxon>Pleosporineae</taxon>
        <taxon>Phaeosphaeriaceae</taxon>
        <taxon>Setomelanomma</taxon>
    </lineage>
</organism>
<dbReference type="Proteomes" id="UP000799777">
    <property type="component" value="Unassembled WGS sequence"/>
</dbReference>
<dbReference type="EMBL" id="ML978201">
    <property type="protein sequence ID" value="KAF2029431.1"/>
    <property type="molecule type" value="Genomic_DNA"/>
</dbReference>
<evidence type="ECO:0000313" key="3">
    <source>
        <dbReference type="Proteomes" id="UP000799777"/>
    </source>
</evidence>
<keyword evidence="3" id="KW-1185">Reference proteome</keyword>
<reference evidence="2" key="1">
    <citation type="journal article" date="2020" name="Stud. Mycol.">
        <title>101 Dothideomycetes genomes: a test case for predicting lifestyles and emergence of pathogens.</title>
        <authorList>
            <person name="Haridas S."/>
            <person name="Albert R."/>
            <person name="Binder M."/>
            <person name="Bloem J."/>
            <person name="Labutti K."/>
            <person name="Salamov A."/>
            <person name="Andreopoulos B."/>
            <person name="Baker S."/>
            <person name="Barry K."/>
            <person name="Bills G."/>
            <person name="Bluhm B."/>
            <person name="Cannon C."/>
            <person name="Castanera R."/>
            <person name="Culley D."/>
            <person name="Daum C."/>
            <person name="Ezra D."/>
            <person name="Gonzalez J."/>
            <person name="Henrissat B."/>
            <person name="Kuo A."/>
            <person name="Liang C."/>
            <person name="Lipzen A."/>
            <person name="Lutzoni F."/>
            <person name="Magnuson J."/>
            <person name="Mondo S."/>
            <person name="Nolan M."/>
            <person name="Ohm R."/>
            <person name="Pangilinan J."/>
            <person name="Park H.-J."/>
            <person name="Ramirez L."/>
            <person name="Alfaro M."/>
            <person name="Sun H."/>
            <person name="Tritt A."/>
            <person name="Yoshinaga Y."/>
            <person name="Zwiers L.-H."/>
            <person name="Turgeon B."/>
            <person name="Goodwin S."/>
            <person name="Spatafora J."/>
            <person name="Crous P."/>
            <person name="Grigoriev I."/>
        </authorList>
    </citation>
    <scope>NUCLEOTIDE SEQUENCE</scope>
    <source>
        <strain evidence="2">CBS 110217</strain>
    </source>
</reference>
<proteinExistence type="predicted"/>
<evidence type="ECO:0000256" key="1">
    <source>
        <dbReference type="ARBA" id="ARBA00023002"/>
    </source>
</evidence>
<name>A0A9P4LJP5_9PLEO</name>
<accession>A0A9P4LJP5</accession>
<sequence length="334" mass="36574">MSMRQIFAEQYVKLPVLVNSTTCLGKTYIVTGSNNGLGLETARHLVGASASCVVLAVRNLAAGEKAKADIECTTRKMGVVQVWHLDLSSSESVKRFAAKAEAELVRIDGLIENAGVMLDTWTLAEGGMEMSMTVNVINTMFLGMLMLPKMMARAKTFAIQPRIVFLVSGLAFQNTARRELEKVGKVDVLGGLNNQKKQAMNARYALTKLVETYAVRAFAAAYPFEKTQIVINMVSPGICTTRLARDTSIVMRAAQGVIRTAVARTAEQGSRTILHALLADETTQGKHLSGCKVKEDWIQPWMTNADGQKMQKQIWKELVALTEWAQPGFGTKLS</sequence>
<dbReference type="InterPro" id="IPR002347">
    <property type="entry name" value="SDR_fam"/>
</dbReference>
<dbReference type="SUPFAM" id="SSF51735">
    <property type="entry name" value="NAD(P)-binding Rossmann-fold domains"/>
    <property type="match status" value="1"/>
</dbReference>
<dbReference type="GO" id="GO:0016491">
    <property type="term" value="F:oxidoreductase activity"/>
    <property type="evidence" value="ECO:0007669"/>
    <property type="project" value="UniProtKB-KW"/>
</dbReference>
<protein>
    <submittedName>
        <fullName evidence="2">NAD(P)-binding protein</fullName>
    </submittedName>
</protein>
<dbReference type="OrthoDB" id="542013at2759"/>
<evidence type="ECO:0000313" key="2">
    <source>
        <dbReference type="EMBL" id="KAF2029431.1"/>
    </source>
</evidence>
<dbReference type="PANTHER" id="PTHR43157:SF31">
    <property type="entry name" value="PHOSPHATIDYLINOSITOL-GLYCAN BIOSYNTHESIS CLASS F PROTEIN"/>
    <property type="match status" value="1"/>
</dbReference>
<dbReference type="PANTHER" id="PTHR43157">
    <property type="entry name" value="PHOSPHATIDYLINOSITOL-GLYCAN BIOSYNTHESIS CLASS F PROTEIN-RELATED"/>
    <property type="match status" value="1"/>
</dbReference>
<gene>
    <name evidence="2" type="ORF">EK21DRAFT_89838</name>
</gene>